<dbReference type="GO" id="GO:0051685">
    <property type="term" value="P:maintenance of ER location"/>
    <property type="evidence" value="ECO:0007669"/>
    <property type="project" value="UniProtKB-ARBA"/>
</dbReference>
<feature type="compositionally biased region" description="Basic and acidic residues" evidence="7">
    <location>
        <begin position="165"/>
        <end position="174"/>
    </location>
</feature>
<dbReference type="GO" id="GO:0061817">
    <property type="term" value="P:endoplasmic reticulum-plasma membrane tethering"/>
    <property type="evidence" value="ECO:0007669"/>
    <property type="project" value="UniProtKB-ARBA"/>
</dbReference>
<dbReference type="PIRSF" id="PIRSF019693">
    <property type="entry name" value="VAMP-associated"/>
    <property type="match status" value="1"/>
</dbReference>
<dbReference type="GO" id="GO:0090158">
    <property type="term" value="P:endoplasmic reticulum membrane organization"/>
    <property type="evidence" value="ECO:0007669"/>
    <property type="project" value="TreeGrafter"/>
</dbReference>
<dbReference type="Gene3D" id="2.60.40.10">
    <property type="entry name" value="Immunoglobulins"/>
    <property type="match status" value="1"/>
</dbReference>
<accession>A0A9P4IIX2</accession>
<dbReference type="GO" id="GO:0160219">
    <property type="term" value="C:cortical endoplasmic reticulum membrane"/>
    <property type="evidence" value="ECO:0007669"/>
    <property type="project" value="UniProtKB-ARBA"/>
</dbReference>
<evidence type="ECO:0000256" key="5">
    <source>
        <dbReference type="ARBA" id="ARBA00023136"/>
    </source>
</evidence>
<dbReference type="AlphaFoldDB" id="A0A9P4IIX2"/>
<dbReference type="InterPro" id="IPR013783">
    <property type="entry name" value="Ig-like_fold"/>
</dbReference>
<dbReference type="FunFam" id="2.60.40.10:FF:000813">
    <property type="entry name" value="Vesicle-associated protein 1-1"/>
    <property type="match status" value="1"/>
</dbReference>
<protein>
    <submittedName>
        <fullName evidence="10">VAMP-associated protein</fullName>
    </submittedName>
</protein>
<feature type="coiled-coil region" evidence="6">
    <location>
        <begin position="206"/>
        <end position="240"/>
    </location>
</feature>
<feature type="compositionally biased region" description="Polar residues" evidence="7">
    <location>
        <begin position="131"/>
        <end position="154"/>
    </location>
</feature>
<feature type="transmembrane region" description="Helical" evidence="8">
    <location>
        <begin position="261"/>
        <end position="280"/>
    </location>
</feature>
<dbReference type="GO" id="GO:0160214">
    <property type="term" value="F:endoplasmic reticulum-plasma membrane adaptor activity"/>
    <property type="evidence" value="ECO:0007669"/>
    <property type="project" value="UniProtKB-ARBA"/>
</dbReference>
<evidence type="ECO:0000313" key="11">
    <source>
        <dbReference type="Proteomes" id="UP000799772"/>
    </source>
</evidence>
<dbReference type="GO" id="GO:0033149">
    <property type="term" value="F:FFAT motif binding"/>
    <property type="evidence" value="ECO:0007669"/>
    <property type="project" value="TreeGrafter"/>
</dbReference>
<gene>
    <name evidence="10" type="ORF">NA57DRAFT_74416</name>
</gene>
<evidence type="ECO:0000256" key="8">
    <source>
        <dbReference type="SAM" id="Phobius"/>
    </source>
</evidence>
<comment type="caution">
    <text evidence="10">The sequence shown here is derived from an EMBL/GenBank/DDBJ whole genome shotgun (WGS) entry which is preliminary data.</text>
</comment>
<comment type="similarity">
    <text evidence="2">Belongs to the VAMP-associated protein (VAP) (TC 9.B.17) family.</text>
</comment>
<sequence>MSVELDPQELGFKRPFTQEVSQTLRLKNTHSDPVAFKVKTTAPKQYCVRPNSGKIEAGDTVEVQVLLQAMREDPPLDAKCKDKFLVQSVPIPADKDSGSISTIWQGIEQTNKSSISERKIRVNFLPADGEATSTPKKQVNGVNHAESTPSQASPSMAAFTPTGTDRSETTDRTRKVADTVSGAAAGAAATVQSTARSAAAAVPTSTNELKEQLAAAQRQIEQLKKQLAEQNVLRQRKTETGATTSEKGGLAQQVQQAPAGVPVQIVAALCLICFILAYVLF</sequence>
<dbReference type="GO" id="GO:0140506">
    <property type="term" value="F:endoplasmic reticulum-autophagosome adaptor activity"/>
    <property type="evidence" value="ECO:0007669"/>
    <property type="project" value="UniProtKB-ARBA"/>
</dbReference>
<evidence type="ECO:0000256" key="6">
    <source>
        <dbReference type="SAM" id="Coils"/>
    </source>
</evidence>
<dbReference type="PANTHER" id="PTHR10809">
    <property type="entry name" value="VESICLE-ASSOCIATED MEMBRANE PROTEIN-ASSOCIATED PROTEIN"/>
    <property type="match status" value="1"/>
</dbReference>
<reference evidence="10" key="1">
    <citation type="journal article" date="2020" name="Stud. Mycol.">
        <title>101 Dothideomycetes genomes: a test case for predicting lifestyles and emergence of pathogens.</title>
        <authorList>
            <person name="Haridas S."/>
            <person name="Albert R."/>
            <person name="Binder M."/>
            <person name="Bloem J."/>
            <person name="Labutti K."/>
            <person name="Salamov A."/>
            <person name="Andreopoulos B."/>
            <person name="Baker S."/>
            <person name="Barry K."/>
            <person name="Bills G."/>
            <person name="Bluhm B."/>
            <person name="Cannon C."/>
            <person name="Castanera R."/>
            <person name="Culley D."/>
            <person name="Daum C."/>
            <person name="Ezra D."/>
            <person name="Gonzalez J."/>
            <person name="Henrissat B."/>
            <person name="Kuo A."/>
            <person name="Liang C."/>
            <person name="Lipzen A."/>
            <person name="Lutzoni F."/>
            <person name="Magnuson J."/>
            <person name="Mondo S."/>
            <person name="Nolan M."/>
            <person name="Ohm R."/>
            <person name="Pangilinan J."/>
            <person name="Park H.-J."/>
            <person name="Ramirez L."/>
            <person name="Alfaro M."/>
            <person name="Sun H."/>
            <person name="Tritt A."/>
            <person name="Yoshinaga Y."/>
            <person name="Zwiers L.-H."/>
            <person name="Turgeon B."/>
            <person name="Goodwin S."/>
            <person name="Spatafora J."/>
            <person name="Crous P."/>
            <person name="Grigoriev I."/>
        </authorList>
    </citation>
    <scope>NUCLEOTIDE SEQUENCE</scope>
    <source>
        <strain evidence="10">CBS 133067</strain>
    </source>
</reference>
<evidence type="ECO:0000256" key="7">
    <source>
        <dbReference type="SAM" id="MobiDB-lite"/>
    </source>
</evidence>
<keyword evidence="11" id="KW-1185">Reference proteome</keyword>
<evidence type="ECO:0000256" key="1">
    <source>
        <dbReference type="ARBA" id="ARBA00004163"/>
    </source>
</evidence>
<organism evidence="10 11">
    <name type="scientific">Rhizodiscina lignyota</name>
    <dbReference type="NCBI Taxonomy" id="1504668"/>
    <lineage>
        <taxon>Eukaryota</taxon>
        <taxon>Fungi</taxon>
        <taxon>Dikarya</taxon>
        <taxon>Ascomycota</taxon>
        <taxon>Pezizomycotina</taxon>
        <taxon>Dothideomycetes</taxon>
        <taxon>Pleosporomycetidae</taxon>
        <taxon>Aulographales</taxon>
        <taxon>Rhizodiscinaceae</taxon>
        <taxon>Rhizodiscina</taxon>
    </lineage>
</organism>
<keyword evidence="5 8" id="KW-0472">Membrane</keyword>
<dbReference type="GO" id="GO:1902647">
    <property type="term" value="P:negative regulation of 1-phosphatidyl-1D-myo-inositol 4,5-bisphosphate biosynthetic process"/>
    <property type="evidence" value="ECO:0007669"/>
    <property type="project" value="UniProtKB-ARBA"/>
</dbReference>
<dbReference type="InterPro" id="IPR000535">
    <property type="entry name" value="MSP_dom"/>
</dbReference>
<proteinExistence type="inferred from homology"/>
<evidence type="ECO:0000256" key="2">
    <source>
        <dbReference type="ARBA" id="ARBA00008932"/>
    </source>
</evidence>
<evidence type="ECO:0000259" key="9">
    <source>
        <dbReference type="PROSITE" id="PS50202"/>
    </source>
</evidence>
<dbReference type="InterPro" id="IPR016763">
    <property type="entry name" value="VAP"/>
</dbReference>
<dbReference type="InterPro" id="IPR008962">
    <property type="entry name" value="PapD-like_sf"/>
</dbReference>
<dbReference type="OrthoDB" id="264603at2759"/>
<feature type="domain" description="MSP" evidence="9">
    <location>
        <begin position="2"/>
        <end position="125"/>
    </location>
</feature>
<dbReference type="PROSITE" id="PS50202">
    <property type="entry name" value="MSP"/>
    <property type="match status" value="1"/>
</dbReference>
<evidence type="ECO:0000256" key="3">
    <source>
        <dbReference type="ARBA" id="ARBA00022692"/>
    </source>
</evidence>
<dbReference type="SUPFAM" id="SSF49354">
    <property type="entry name" value="PapD-like"/>
    <property type="match status" value="1"/>
</dbReference>
<evidence type="ECO:0000313" key="10">
    <source>
        <dbReference type="EMBL" id="KAF2100818.1"/>
    </source>
</evidence>
<dbReference type="GO" id="GO:0001786">
    <property type="term" value="F:phosphatidylserine binding"/>
    <property type="evidence" value="ECO:0007669"/>
    <property type="project" value="UniProtKB-ARBA"/>
</dbReference>
<dbReference type="GO" id="GO:0005886">
    <property type="term" value="C:plasma membrane"/>
    <property type="evidence" value="ECO:0007669"/>
    <property type="project" value="TreeGrafter"/>
</dbReference>
<comment type="subcellular location">
    <subcellularLocation>
        <location evidence="1">Endoplasmic reticulum membrane</location>
        <topology evidence="1">Single-pass type IV membrane protein</topology>
    </subcellularLocation>
</comment>
<keyword evidence="4 8" id="KW-1133">Transmembrane helix</keyword>
<dbReference type="GO" id="GO:0061709">
    <property type="term" value="P:reticulophagy"/>
    <property type="evidence" value="ECO:0007669"/>
    <property type="project" value="UniProtKB-ARBA"/>
</dbReference>
<dbReference type="GO" id="GO:0007009">
    <property type="term" value="P:plasma membrane organization"/>
    <property type="evidence" value="ECO:0007669"/>
    <property type="project" value="UniProtKB-ARBA"/>
</dbReference>
<dbReference type="PANTHER" id="PTHR10809:SF6">
    <property type="entry name" value="AT11025P-RELATED"/>
    <property type="match status" value="1"/>
</dbReference>
<dbReference type="Proteomes" id="UP000799772">
    <property type="component" value="Unassembled WGS sequence"/>
</dbReference>
<keyword evidence="6" id="KW-0175">Coiled coil</keyword>
<dbReference type="GO" id="GO:0035091">
    <property type="term" value="F:phosphatidylinositol binding"/>
    <property type="evidence" value="ECO:0007669"/>
    <property type="project" value="UniProtKB-ARBA"/>
</dbReference>
<dbReference type="Pfam" id="PF00635">
    <property type="entry name" value="Motile_Sperm"/>
    <property type="match status" value="1"/>
</dbReference>
<name>A0A9P4IIX2_9PEZI</name>
<keyword evidence="3 8" id="KW-0812">Transmembrane</keyword>
<feature type="region of interest" description="Disordered" evidence="7">
    <location>
        <begin position="128"/>
        <end position="174"/>
    </location>
</feature>
<dbReference type="EMBL" id="ML978124">
    <property type="protein sequence ID" value="KAF2100818.1"/>
    <property type="molecule type" value="Genomic_DNA"/>
</dbReference>
<evidence type="ECO:0000256" key="4">
    <source>
        <dbReference type="ARBA" id="ARBA00022989"/>
    </source>
</evidence>